<dbReference type="Proteomes" id="UP000573599">
    <property type="component" value="Unassembled WGS sequence"/>
</dbReference>
<protein>
    <submittedName>
        <fullName evidence="1">Uncharacterized protein</fullName>
    </submittedName>
</protein>
<dbReference type="EMBL" id="JACCAB010000001">
    <property type="protein sequence ID" value="NYG07825.1"/>
    <property type="molecule type" value="Genomic_DNA"/>
</dbReference>
<evidence type="ECO:0000313" key="1">
    <source>
        <dbReference type="EMBL" id="NYG07825.1"/>
    </source>
</evidence>
<evidence type="ECO:0000313" key="2">
    <source>
        <dbReference type="Proteomes" id="UP000573599"/>
    </source>
</evidence>
<comment type="caution">
    <text evidence="1">The sequence shown here is derived from an EMBL/GenBank/DDBJ whole genome shotgun (WGS) entry which is preliminary data.</text>
</comment>
<dbReference type="Gene3D" id="2.130.10.10">
    <property type="entry name" value="YVTN repeat-like/Quinoprotein amine dehydrogenase"/>
    <property type="match status" value="1"/>
</dbReference>
<reference evidence="1 2" key="1">
    <citation type="submission" date="2020-07" db="EMBL/GenBank/DDBJ databases">
        <title>Sequencing the genomes of 1000 actinobacteria strains.</title>
        <authorList>
            <person name="Klenk H.-P."/>
        </authorList>
    </citation>
    <scope>NUCLEOTIDE SEQUENCE [LARGE SCALE GENOMIC DNA]</scope>
    <source>
        <strain evidence="1 2">DSM 23987</strain>
    </source>
</reference>
<name>A0A852WNM8_9MICO</name>
<accession>A0A852WNM8</accession>
<sequence>MTGKRRARLGSAAQREALAAGLRREAARAAKRGMAAERAAREAQLLDGVDRVALEEAMQSVLAAREAAAPAPAPAKAKAAPHAAADAAAHAADAGAAHADAALAFPAAANPAGRWVPIGPSVVRRGQAVDRPRVAGRIRDIAVDATGLRAYAATAQGGVWYTDDGAATWSPVGGWSERRRIRGGAVNAQACGCLLVAFDPMPMLDVVLVGTGEPNFLPAAFVAATGEATIDGVGVLSALGPTFPAGQAEPWEVDTGIAQLEGLGIFKLLRSPASTPGEAAAGATQDVVVACTTNGAFLGRRQSIPAGGGNPVRDGYVWQQLAAVSAAFPGAAISDGIWLPGGRLVLAVTGQGLAFSDNLGAAVTPLPLTNPVPITGHISLAATGNTVYAIGETGGNPALWRVADATVAAPTADDVGTPGAATGVPASLWNIAGNNQRDYDQCIAVDTVGAVHRVYLGGSSFSYGPADGDWGASLYCFDVAASGVANPPFVLQATVGVSSAAPLPGGDGATAAGAIGNNVHGDVHRIVLTGNAPPRRQVWAATDGGTFVSDRSGRVGTFAACNTGLASLQPVFVRSHPVNGHLVATGCQDNGSQVRVGDSVWDEPFTGDGGGVAFHPTASHLLVRQFNSTRWYCTSTAAFVDPMTRNPGEPSRLVGPGPEGNFAAFYSGAATVRVPPVGANPATGRLAVGTYRVWLTDDLGAAVAPNTWRTIPYPNGVAVDGRPGVNGAATPPQLQIGLTAPYLGTITTLTWASPTQLLVLYTRGIVRYTEAPPGTWASTTWSITNLAVAIPRTTTLTDVAAVPGTQDFYVATTGVNGGPDETLWFFNNADGRFKRTLLRRQLDAGGALNSGPRDPVFSVVVDPGDATGNTVYAGSVTGVWVGTRTNNATGAHTWVPYVNGLPQATVQDLDIWRDPGGALAAPRLLRAAVQSRGVWEVDLARDAVPQTWIRSHRFDDRRNPLTVHTDPLSAPPALPASLGASPDIAVRPKWPVAATPAFLPAPAITAINAPAYDVWTFQTAFRWLYPSVVANGVFSDALGRLVALHRTQMVPPKTAVPQIDAAVWADVVGGVRVKADGTVTTDTADPRAVYRAPWQTPRAATVTATEADLLDLVPRNVVNDLWTVFREPSTVDVLVHHRDALGLRANQGFVVLLWRAGATPSDLLALSATTLLPFLAAAAGGTAQPVPAGWNLATGGGGVTWRTVPTAVDARMPRAVSIDVDLTPVAARQQVLFLAFVGSIGAGEVFVPPTTAPGAVVPPTTVAELVRYCPYAAARIVHIENRPT</sequence>
<organism evidence="1 2">
    <name type="scientific">Pedococcus badiiscoriae</name>
    <dbReference type="NCBI Taxonomy" id="642776"/>
    <lineage>
        <taxon>Bacteria</taxon>
        <taxon>Bacillati</taxon>
        <taxon>Actinomycetota</taxon>
        <taxon>Actinomycetes</taxon>
        <taxon>Micrococcales</taxon>
        <taxon>Intrasporangiaceae</taxon>
        <taxon>Pedococcus</taxon>
    </lineage>
</organism>
<keyword evidence="2" id="KW-1185">Reference proteome</keyword>
<dbReference type="InterPro" id="IPR015943">
    <property type="entry name" value="WD40/YVTN_repeat-like_dom_sf"/>
</dbReference>
<dbReference type="RefSeq" id="WP_179422110.1">
    <property type="nucleotide sequence ID" value="NZ_JACCAB010000001.1"/>
</dbReference>
<proteinExistence type="predicted"/>
<gene>
    <name evidence="1" type="ORF">BJ986_002312</name>
</gene>